<dbReference type="OrthoDB" id="9808601at2"/>
<dbReference type="PANTHER" id="PTHR10584:SF166">
    <property type="entry name" value="RIBOKINASE"/>
    <property type="match status" value="1"/>
</dbReference>
<evidence type="ECO:0000313" key="4">
    <source>
        <dbReference type="EMBL" id="TFD62724.1"/>
    </source>
</evidence>
<feature type="domain" description="Carbohydrate kinase PfkB" evidence="3">
    <location>
        <begin position="46"/>
        <end position="155"/>
    </location>
</feature>
<dbReference type="Pfam" id="PF00294">
    <property type="entry name" value="PfkB"/>
    <property type="match status" value="1"/>
</dbReference>
<reference evidence="4 5" key="1">
    <citation type="submission" date="2019-03" db="EMBL/GenBank/DDBJ databases">
        <title>Genomics of glacier-inhabiting Cryobacterium strains.</title>
        <authorList>
            <person name="Liu Q."/>
            <person name="Xin Y.-H."/>
        </authorList>
    </citation>
    <scope>NUCLEOTIDE SEQUENCE [LARGE SCALE GENOMIC DNA]</scope>
    <source>
        <strain evidence="4 5">Sr39</strain>
    </source>
</reference>
<evidence type="ECO:0000259" key="3">
    <source>
        <dbReference type="Pfam" id="PF00294"/>
    </source>
</evidence>
<keyword evidence="1" id="KW-0808">Transferase</keyword>
<dbReference type="GO" id="GO:0016301">
    <property type="term" value="F:kinase activity"/>
    <property type="evidence" value="ECO:0007669"/>
    <property type="project" value="UniProtKB-KW"/>
</dbReference>
<dbReference type="InterPro" id="IPR002173">
    <property type="entry name" value="Carboh/pur_kinase_PfkB_CS"/>
</dbReference>
<protein>
    <recommendedName>
        <fullName evidence="3">Carbohydrate kinase PfkB domain-containing protein</fullName>
    </recommendedName>
</protein>
<organism evidence="4 5">
    <name type="scientific">Cryobacterium suzukii</name>
    <dbReference type="NCBI Taxonomy" id="1259198"/>
    <lineage>
        <taxon>Bacteria</taxon>
        <taxon>Bacillati</taxon>
        <taxon>Actinomycetota</taxon>
        <taxon>Actinomycetes</taxon>
        <taxon>Micrococcales</taxon>
        <taxon>Microbacteriaceae</taxon>
        <taxon>Cryobacterium</taxon>
    </lineage>
</organism>
<dbReference type="PROSITE" id="PS00584">
    <property type="entry name" value="PFKB_KINASES_2"/>
    <property type="match status" value="1"/>
</dbReference>
<gene>
    <name evidence="4" type="ORF">E3T39_01950</name>
</gene>
<evidence type="ECO:0000256" key="2">
    <source>
        <dbReference type="ARBA" id="ARBA00022777"/>
    </source>
</evidence>
<proteinExistence type="predicted"/>
<dbReference type="InterPro" id="IPR011611">
    <property type="entry name" value="PfkB_dom"/>
</dbReference>
<keyword evidence="2" id="KW-0418">Kinase</keyword>
<dbReference type="Gene3D" id="3.40.1190.20">
    <property type="match status" value="1"/>
</dbReference>
<dbReference type="AlphaFoldDB" id="A0A4R9AIV3"/>
<evidence type="ECO:0000256" key="1">
    <source>
        <dbReference type="ARBA" id="ARBA00022679"/>
    </source>
</evidence>
<sequence>MFGYSCEPSYTACPSWQGQLWARPTNFAGNEKCFCGASAEPDRCLLDIVFAGEDEAGIAVDPADPSDLSRRLTDLGPSQAVIKLGHRGALALINGETLQQDAVPITPVDSVGAGDAFVAGYLAEYIKGSSSAERLALAAKTGAFACLAYGDWEGLPRRRELDLLSATETVIR</sequence>
<dbReference type="PANTHER" id="PTHR10584">
    <property type="entry name" value="SUGAR KINASE"/>
    <property type="match status" value="1"/>
</dbReference>
<dbReference type="InterPro" id="IPR029056">
    <property type="entry name" value="Ribokinase-like"/>
</dbReference>
<dbReference type="RefSeq" id="WP_134513072.1">
    <property type="nucleotide sequence ID" value="NZ_SOHJ01000002.1"/>
</dbReference>
<comment type="caution">
    <text evidence="4">The sequence shown here is derived from an EMBL/GenBank/DDBJ whole genome shotgun (WGS) entry which is preliminary data.</text>
</comment>
<keyword evidence="5" id="KW-1185">Reference proteome</keyword>
<accession>A0A4R9AIV3</accession>
<dbReference type="Proteomes" id="UP000298170">
    <property type="component" value="Unassembled WGS sequence"/>
</dbReference>
<name>A0A4R9AIV3_9MICO</name>
<dbReference type="EMBL" id="SOHJ01000002">
    <property type="protein sequence ID" value="TFD62724.1"/>
    <property type="molecule type" value="Genomic_DNA"/>
</dbReference>
<dbReference type="SUPFAM" id="SSF53613">
    <property type="entry name" value="Ribokinase-like"/>
    <property type="match status" value="1"/>
</dbReference>
<evidence type="ECO:0000313" key="5">
    <source>
        <dbReference type="Proteomes" id="UP000298170"/>
    </source>
</evidence>